<sequence>MAQVDTTFVIGLGLASALDTLCLQAYGVNQSLKIGVYFQTGILILSGVLLLRWQDEEVSQLSGQFSKWVAVLVLVRACSEGATNSKHYNTTVIIATISNAIKIGSSYAMAYCTHVGFIGIPIGRSLGYMALPLMLALYFVWQPHHLSQWWGHPWDFKAAARYAGSS</sequence>
<evidence type="ECO:0000256" key="1">
    <source>
        <dbReference type="ARBA" id="ARBA00010199"/>
    </source>
</evidence>
<dbReference type="Pfam" id="PF01554">
    <property type="entry name" value="MatE"/>
    <property type="match status" value="1"/>
</dbReference>
<accession>A0A9W6TZC9</accession>
<evidence type="ECO:0000256" key="2">
    <source>
        <dbReference type="SAM" id="Phobius"/>
    </source>
</evidence>
<dbReference type="OrthoDB" id="2126698at2759"/>
<proteinExistence type="inferred from homology"/>
<feature type="transmembrane region" description="Helical" evidence="2">
    <location>
        <begin position="125"/>
        <end position="141"/>
    </location>
</feature>
<reference evidence="3" key="1">
    <citation type="submission" date="2023-04" db="EMBL/GenBank/DDBJ databases">
        <title>Phytophthora fragariaefolia NBRC 109709.</title>
        <authorList>
            <person name="Ichikawa N."/>
            <person name="Sato H."/>
            <person name="Tonouchi N."/>
        </authorList>
    </citation>
    <scope>NUCLEOTIDE SEQUENCE</scope>
    <source>
        <strain evidence="3">NBRC 109709</strain>
    </source>
</reference>
<keyword evidence="2" id="KW-0472">Membrane</keyword>
<dbReference type="AlphaFoldDB" id="A0A9W6TZC9"/>
<comment type="similarity">
    <text evidence="1">Belongs to the multi antimicrobial extrusion (MATE) (TC 2.A.66.1) family.</text>
</comment>
<organism evidence="3 4">
    <name type="scientific">Phytophthora fragariaefolia</name>
    <dbReference type="NCBI Taxonomy" id="1490495"/>
    <lineage>
        <taxon>Eukaryota</taxon>
        <taxon>Sar</taxon>
        <taxon>Stramenopiles</taxon>
        <taxon>Oomycota</taxon>
        <taxon>Peronosporomycetes</taxon>
        <taxon>Peronosporales</taxon>
        <taxon>Peronosporaceae</taxon>
        <taxon>Phytophthora</taxon>
    </lineage>
</organism>
<feature type="transmembrane region" description="Helical" evidence="2">
    <location>
        <begin position="34"/>
        <end position="53"/>
    </location>
</feature>
<dbReference type="EMBL" id="BSXT01000246">
    <property type="protein sequence ID" value="GMF22221.1"/>
    <property type="molecule type" value="Genomic_DNA"/>
</dbReference>
<keyword evidence="2" id="KW-1133">Transmembrane helix</keyword>
<name>A0A9W6TZC9_9STRA</name>
<dbReference type="PANTHER" id="PTHR11206">
    <property type="entry name" value="MULTIDRUG RESISTANCE PROTEIN"/>
    <property type="match status" value="1"/>
</dbReference>
<keyword evidence="4" id="KW-1185">Reference proteome</keyword>
<protein>
    <submittedName>
        <fullName evidence="3">Unnamed protein product</fullName>
    </submittedName>
</protein>
<keyword evidence="2" id="KW-0812">Transmembrane</keyword>
<dbReference type="InterPro" id="IPR002528">
    <property type="entry name" value="MATE_fam"/>
</dbReference>
<evidence type="ECO:0000313" key="3">
    <source>
        <dbReference type="EMBL" id="GMF22221.1"/>
    </source>
</evidence>
<gene>
    <name evidence="3" type="ORF">Pfra01_000321300</name>
</gene>
<dbReference type="Proteomes" id="UP001165121">
    <property type="component" value="Unassembled WGS sequence"/>
</dbReference>
<evidence type="ECO:0000313" key="4">
    <source>
        <dbReference type="Proteomes" id="UP001165121"/>
    </source>
</evidence>
<comment type="caution">
    <text evidence="3">The sequence shown here is derived from an EMBL/GenBank/DDBJ whole genome shotgun (WGS) entry which is preliminary data.</text>
</comment>